<protein>
    <submittedName>
        <fullName evidence="6">Uncharacterized protein</fullName>
    </submittedName>
</protein>
<feature type="domain" description="Acetyl-coenzyme A synthetase N-terminal" evidence="5">
    <location>
        <begin position="1005"/>
        <end position="1058"/>
    </location>
</feature>
<comment type="similarity">
    <text evidence="1">Belongs to the ATP-dependent AMP-binding enzyme family.</text>
</comment>
<feature type="domain" description="AMP-dependent synthetase/ligase" evidence="3">
    <location>
        <begin position="238"/>
        <end position="657"/>
    </location>
</feature>
<proteinExistence type="inferred from homology"/>
<dbReference type="InterPro" id="IPR045851">
    <property type="entry name" value="AMP-bd_C_sf"/>
</dbReference>
<dbReference type="Pfam" id="PF16177">
    <property type="entry name" value="ACAS_N"/>
    <property type="match status" value="1"/>
</dbReference>
<reference evidence="6 7" key="1">
    <citation type="journal article" date="2023" name="Mol. Ecol. Resour.">
        <title>Chromosome-level genome assembly of a triploid poplar Populus alba 'Berolinensis'.</title>
        <authorList>
            <person name="Chen S."/>
            <person name="Yu Y."/>
            <person name="Wang X."/>
            <person name="Wang S."/>
            <person name="Zhang T."/>
            <person name="Zhou Y."/>
            <person name="He R."/>
            <person name="Meng N."/>
            <person name="Wang Y."/>
            <person name="Liu W."/>
            <person name="Liu Z."/>
            <person name="Liu J."/>
            <person name="Guo Q."/>
            <person name="Huang H."/>
            <person name="Sederoff R.R."/>
            <person name="Wang G."/>
            <person name="Qu G."/>
            <person name="Chen S."/>
        </authorList>
    </citation>
    <scope>NUCLEOTIDE SEQUENCE [LARGE SCALE GENOMIC DNA]</scope>
    <source>
        <strain evidence="6">SC-2020</strain>
    </source>
</reference>
<keyword evidence="7" id="KW-1185">Reference proteome</keyword>
<dbReference type="PANTHER" id="PTHR44378:SF1">
    <property type="entry name" value="ACYL-ACTIVATING ENZYME 18, PEROXISOMAL-RELATED"/>
    <property type="match status" value="1"/>
</dbReference>
<evidence type="ECO:0000256" key="2">
    <source>
        <dbReference type="SAM" id="Phobius"/>
    </source>
</evidence>
<dbReference type="PROSITE" id="PS00455">
    <property type="entry name" value="AMP_BINDING"/>
    <property type="match status" value="2"/>
</dbReference>
<sequence>MNQAAGWRAAMNPYANAFEQQGPTGTILPSLSASEVVVIKTPTHREMERKGLDELEVNDIIKAGLCIDNAKEFHKILKETIGAAKGSDPRELWQRLVAKRVLKPCYPHGLHQLVYYSVYAHWDSTNNGPPLYWFPSLDQSKHTNLGRIMEVHGPRLLGTSYKDPISSFNLFQKFTVLHPEAYWSILLKELPVVFREPPRCILDTTDKSKRGGTWLPGSVLNIAECCLQPSRHPRKDDDSLAVIWRDECCDSKLHCMTLKELRERVMVVANAVDATFSKGDAIAIDMPMTVHAIIIYFAIILAGCIVVSIADSFAAKEIATRLHVSNAKGIFTQNLIPAFNLNAGFYTERRKQVPLIQSYPSAALKRCLNQPPTYLLPLAEIAENILELQIDRLYIAIDDGSKFSAYEIIYCRMTLSRVVEAAPHKAIVLPVSGEDVCIKLREQDQSWGDFLASVKHLPRPNHYSPVYNPIDFPTNILFSSGTTGEPKAIQWTQLSPIRAANDGWAYVDLQVGDVFCYPTNLGWVAGPIVLYEAFLSGATFALYHGSPLGGGFGKFVQDAGVTILGTIPSMVKAWKSTNCMEGLNWTKIRSFVTAGEASHVDNGLWLSSRAYYKPIIEVCGGTELASSYLQGTLLQPQAFGALSTASMATGVVILNDNGVPYVRAQQLRRHGDIIKRTAGGYFIVQGRADDTMNLGGIKTSSVEIERACNNVDQSIVESIAISAAPEDGGPELLVMFAVLKEGYSSKPEDLQKKFTRAIQTNLNPLFKVNHVRIVPEIPRTSSNNGDDFLTLVRKARVKMENLMLEIARLQGEIRGPSWKYNSIALVPTRGHLPVCHTYVSPTLLLHIVLNKDTNHSQASIGINQILCVRVFEREVMMEKKKSITEVGVADIIKAGLSVEEEAKEFYRILKETIGEAKGLDPREVWRKVVDNRVLKPWHPHGVHQLVYYSVYSHWDSSTKGPPLYWFPSLHESRRANLGRVMEIHGPKLLGSEYKDPIKSFSLFQKFSVEHPEAYWSIVLKELSVVFHEPPKCILDTTDKSKPGGTWLPGSVLNIAECCLQPAIHPSKKDDDVAIVWRDEMDESVLHQLKLKEFREQVIAVNETWRRLVANALDTTFTKGDAIAIDMPMTVNAVIIYLAIVLAGFVVVSIADSFAAKEIATRLRVSNAKGIFTQDFILRGGRKFPLYSRVVEANSCKAIVIPVIGNDLGLQLRNQDQTWIDFLSSVNHLPRPNYYSPVYQPVDSLTNILFSSGTTGDPKAIGWTHLSPIRCSEDAWAHLDIQDGDVYCWPTNLGWVMGPILLYSTFLCGATLALFHGSPLSRGFGKFVQDAGVTVLGTVPSIVKAWKSTNCMEGLDWTKLKSFCSTGEASNVDDDLWLSSRAYYKPMIECCGGTELASSYIQGSPLQPQAFGAFSTASMTAGFVILDENGVSYPDDMPCVGEVGLFPLYLGASDRLLNADHDKVYFKGMPMYKGMQLRRHGDIIKRTVGGYFVVQGRADDTMNLGGIKTSSVEIERVCDRAEESIMETAAISVAPVDGGPELLVIFVVLKKGFDGEPDKLKMKFSKAIQSNLNPLFKV</sequence>
<keyword evidence="2" id="KW-0812">Transmembrane</keyword>
<feature type="domain" description="AMP-dependent synthetase/ligase" evidence="3">
    <location>
        <begin position="1108"/>
        <end position="1441"/>
    </location>
</feature>
<evidence type="ECO:0000313" key="6">
    <source>
        <dbReference type="EMBL" id="KAJ7009457.1"/>
    </source>
</evidence>
<organism evidence="6 7">
    <name type="scientific">Populus alba x Populus x berolinensis</name>
    <dbReference type="NCBI Taxonomy" id="444605"/>
    <lineage>
        <taxon>Eukaryota</taxon>
        <taxon>Viridiplantae</taxon>
        <taxon>Streptophyta</taxon>
        <taxon>Embryophyta</taxon>
        <taxon>Tracheophyta</taxon>
        <taxon>Spermatophyta</taxon>
        <taxon>Magnoliopsida</taxon>
        <taxon>eudicotyledons</taxon>
        <taxon>Gunneridae</taxon>
        <taxon>Pentapetalae</taxon>
        <taxon>rosids</taxon>
        <taxon>fabids</taxon>
        <taxon>Malpighiales</taxon>
        <taxon>Salicaceae</taxon>
        <taxon>Saliceae</taxon>
        <taxon>Populus</taxon>
    </lineage>
</organism>
<keyword evidence="2" id="KW-1133">Transmembrane helix</keyword>
<name>A0AAD6WEK8_9ROSI</name>
<dbReference type="InterPro" id="IPR000873">
    <property type="entry name" value="AMP-dep_synth/lig_dom"/>
</dbReference>
<dbReference type="InterPro" id="IPR042099">
    <property type="entry name" value="ANL_N_sf"/>
</dbReference>
<evidence type="ECO:0000313" key="7">
    <source>
        <dbReference type="Proteomes" id="UP001164929"/>
    </source>
</evidence>
<feature type="transmembrane region" description="Helical" evidence="2">
    <location>
        <begin position="293"/>
        <end position="315"/>
    </location>
</feature>
<accession>A0AAD6WEK8</accession>
<evidence type="ECO:0000259" key="4">
    <source>
        <dbReference type="Pfam" id="PF13193"/>
    </source>
</evidence>
<evidence type="ECO:0000259" key="3">
    <source>
        <dbReference type="Pfam" id="PF00501"/>
    </source>
</evidence>
<dbReference type="InterPro" id="IPR020845">
    <property type="entry name" value="AMP-binding_CS"/>
</dbReference>
<dbReference type="Gene3D" id="3.40.50.12780">
    <property type="entry name" value="N-terminal domain of ligase-like"/>
    <property type="match status" value="3"/>
</dbReference>
<dbReference type="Gene3D" id="3.30.300.30">
    <property type="match status" value="1"/>
</dbReference>
<comment type="caution">
    <text evidence="6">The sequence shown here is derived from an EMBL/GenBank/DDBJ whole genome shotgun (WGS) entry which is preliminary data.</text>
</comment>
<dbReference type="InterPro" id="IPR025110">
    <property type="entry name" value="AMP-bd_C"/>
</dbReference>
<dbReference type="PANTHER" id="PTHR44378">
    <property type="entry name" value="ACYL-ACTIVATING ENZYME 17, PEROXISOMAL-RELATED"/>
    <property type="match status" value="1"/>
</dbReference>
<feature type="domain" description="AMP-binding enzyme C-terminal" evidence="4">
    <location>
        <begin position="704"/>
        <end position="782"/>
    </location>
</feature>
<evidence type="ECO:0000256" key="1">
    <source>
        <dbReference type="ARBA" id="ARBA00006432"/>
    </source>
</evidence>
<dbReference type="Pfam" id="PF00501">
    <property type="entry name" value="AMP-binding"/>
    <property type="match status" value="2"/>
</dbReference>
<dbReference type="SUPFAM" id="SSF56801">
    <property type="entry name" value="Acetyl-CoA synthetase-like"/>
    <property type="match status" value="2"/>
</dbReference>
<feature type="transmembrane region" description="Helical" evidence="2">
    <location>
        <begin position="1133"/>
        <end position="1154"/>
    </location>
</feature>
<dbReference type="Pfam" id="PF13193">
    <property type="entry name" value="AMP-binding_C"/>
    <property type="match status" value="1"/>
</dbReference>
<dbReference type="InterPro" id="IPR032387">
    <property type="entry name" value="ACAS_N"/>
</dbReference>
<gene>
    <name evidence="6" type="ORF">NC653_000211</name>
</gene>
<dbReference type="Proteomes" id="UP001164929">
    <property type="component" value="Chromosome 1"/>
</dbReference>
<evidence type="ECO:0000259" key="5">
    <source>
        <dbReference type="Pfam" id="PF16177"/>
    </source>
</evidence>
<dbReference type="EMBL" id="JAQIZT010000001">
    <property type="protein sequence ID" value="KAJ7009457.1"/>
    <property type="molecule type" value="Genomic_DNA"/>
</dbReference>
<keyword evidence="2" id="KW-0472">Membrane</keyword>